<protein>
    <submittedName>
        <fullName evidence="2">Uncharacterized protein</fullName>
    </submittedName>
</protein>
<proteinExistence type="predicted"/>
<accession>A0A9J5YBU3</accession>
<reference evidence="2 3" key="1">
    <citation type="submission" date="2020-09" db="EMBL/GenBank/DDBJ databases">
        <title>De no assembly of potato wild relative species, Solanum commersonii.</title>
        <authorList>
            <person name="Cho K."/>
        </authorList>
    </citation>
    <scope>NUCLEOTIDE SEQUENCE [LARGE SCALE GENOMIC DNA]</scope>
    <source>
        <strain evidence="2">LZ3.2</strain>
        <tissue evidence="2">Leaf</tissue>
    </source>
</reference>
<gene>
    <name evidence="2" type="ORF">H5410_038599</name>
</gene>
<evidence type="ECO:0000256" key="1">
    <source>
        <dbReference type="SAM" id="MobiDB-lite"/>
    </source>
</evidence>
<comment type="caution">
    <text evidence="2">The sequence shown here is derived from an EMBL/GenBank/DDBJ whole genome shotgun (WGS) entry which is preliminary data.</text>
</comment>
<name>A0A9J5YBU3_SOLCO</name>
<evidence type="ECO:0000313" key="2">
    <source>
        <dbReference type="EMBL" id="KAG5597367.1"/>
    </source>
</evidence>
<organism evidence="2 3">
    <name type="scientific">Solanum commersonii</name>
    <name type="common">Commerson's wild potato</name>
    <name type="synonym">Commerson's nightshade</name>
    <dbReference type="NCBI Taxonomy" id="4109"/>
    <lineage>
        <taxon>Eukaryota</taxon>
        <taxon>Viridiplantae</taxon>
        <taxon>Streptophyta</taxon>
        <taxon>Embryophyta</taxon>
        <taxon>Tracheophyta</taxon>
        <taxon>Spermatophyta</taxon>
        <taxon>Magnoliopsida</taxon>
        <taxon>eudicotyledons</taxon>
        <taxon>Gunneridae</taxon>
        <taxon>Pentapetalae</taxon>
        <taxon>asterids</taxon>
        <taxon>lamiids</taxon>
        <taxon>Solanales</taxon>
        <taxon>Solanaceae</taxon>
        <taxon>Solanoideae</taxon>
        <taxon>Solaneae</taxon>
        <taxon>Solanum</taxon>
    </lineage>
</organism>
<feature type="region of interest" description="Disordered" evidence="1">
    <location>
        <begin position="1"/>
        <end position="20"/>
    </location>
</feature>
<keyword evidence="3" id="KW-1185">Reference proteome</keyword>
<evidence type="ECO:0000313" key="3">
    <source>
        <dbReference type="Proteomes" id="UP000824120"/>
    </source>
</evidence>
<sequence>MPMDAMPLSKTPQKSPKQKFRHRLKISKKYKLNPYSFRNGKQSHYCSHTHISKPKATHTFMNYVNKSSNG</sequence>
<dbReference type="EMBL" id="JACXVP010000007">
    <property type="protein sequence ID" value="KAG5597367.1"/>
    <property type="molecule type" value="Genomic_DNA"/>
</dbReference>
<dbReference type="AlphaFoldDB" id="A0A9J5YBU3"/>
<dbReference type="Proteomes" id="UP000824120">
    <property type="component" value="Chromosome 7"/>
</dbReference>